<evidence type="ECO:0000259" key="11">
    <source>
        <dbReference type="PROSITE" id="PS50929"/>
    </source>
</evidence>
<feature type="transmembrane region" description="Helical" evidence="9">
    <location>
        <begin position="163"/>
        <end position="181"/>
    </location>
</feature>
<evidence type="ECO:0000259" key="10">
    <source>
        <dbReference type="PROSITE" id="PS50893"/>
    </source>
</evidence>
<dbReference type="NCBIfam" id="TIGR01194">
    <property type="entry name" value="cyc_pep_trnsptr"/>
    <property type="match status" value="1"/>
</dbReference>
<keyword evidence="5" id="KW-0547">Nucleotide-binding</keyword>
<dbReference type="GO" id="GO:0015833">
    <property type="term" value="P:peptide transport"/>
    <property type="evidence" value="ECO:0007669"/>
    <property type="project" value="InterPro"/>
</dbReference>
<dbReference type="InterPro" id="IPR003439">
    <property type="entry name" value="ABC_transporter-like_ATP-bd"/>
</dbReference>
<feature type="transmembrane region" description="Helical" evidence="9">
    <location>
        <begin position="277"/>
        <end position="297"/>
    </location>
</feature>
<keyword evidence="3" id="KW-0997">Cell inner membrane</keyword>
<dbReference type="GO" id="GO:0005524">
    <property type="term" value="F:ATP binding"/>
    <property type="evidence" value="ECO:0007669"/>
    <property type="project" value="UniProtKB-KW"/>
</dbReference>
<dbReference type="SMART" id="SM00382">
    <property type="entry name" value="AAA"/>
    <property type="match status" value="1"/>
</dbReference>
<dbReference type="GO" id="GO:0140359">
    <property type="term" value="F:ABC-type transporter activity"/>
    <property type="evidence" value="ECO:0007669"/>
    <property type="project" value="InterPro"/>
</dbReference>
<evidence type="ECO:0000256" key="9">
    <source>
        <dbReference type="SAM" id="Phobius"/>
    </source>
</evidence>
<dbReference type="PROSITE" id="PS50929">
    <property type="entry name" value="ABC_TM1F"/>
    <property type="match status" value="1"/>
</dbReference>
<feature type="transmembrane region" description="Helical" evidence="9">
    <location>
        <begin position="250"/>
        <end position="271"/>
    </location>
</feature>
<dbReference type="InterPro" id="IPR039421">
    <property type="entry name" value="Type_1_exporter"/>
</dbReference>
<proteinExistence type="predicted"/>
<dbReference type="Gene3D" id="1.20.1560.10">
    <property type="entry name" value="ABC transporter type 1, transmembrane domain"/>
    <property type="match status" value="1"/>
</dbReference>
<feature type="transmembrane region" description="Helical" evidence="9">
    <location>
        <begin position="28"/>
        <end position="53"/>
    </location>
</feature>
<comment type="caution">
    <text evidence="12">The sequence shown here is derived from an EMBL/GenBank/DDBJ whole genome shotgun (WGS) entry which is preliminary data.</text>
</comment>
<evidence type="ECO:0000256" key="4">
    <source>
        <dbReference type="ARBA" id="ARBA00022692"/>
    </source>
</evidence>
<dbReference type="Pfam" id="PF00005">
    <property type="entry name" value="ABC_tran"/>
    <property type="match status" value="1"/>
</dbReference>
<evidence type="ECO:0000256" key="3">
    <source>
        <dbReference type="ARBA" id="ARBA00022519"/>
    </source>
</evidence>
<reference evidence="12 13" key="1">
    <citation type="journal article" date="2006" name="Mol. Plant Microbe Interact.">
        <title>Identification of open reading frames unique to a select agent: Ralstonia solanacearum race 3 biovar 2.</title>
        <authorList>
            <person name="Gabriel D.W."/>
            <person name="Allen C."/>
            <person name="Schell M."/>
            <person name="Denny T.P."/>
            <person name="Greenberg J.T."/>
            <person name="Duan Y.P."/>
            <person name="Flores-Cruz Z."/>
            <person name="Huang Q."/>
            <person name="Clifford J.M."/>
            <person name="Presting G."/>
            <person name="Gonzalez E.T."/>
            <person name="Reddy J."/>
            <person name="Elphinstone J."/>
            <person name="Swanson J."/>
            <person name="Yao J."/>
            <person name="Mulholland V."/>
            <person name="Liu L."/>
            <person name="Farmerie W."/>
            <person name="Patnaikuni M."/>
            <person name="Balogh B."/>
            <person name="Norman D."/>
            <person name="Alvarez A."/>
            <person name="Castillo J.A."/>
            <person name="Jones J."/>
            <person name="Saddler G."/>
            <person name="Walunas T."/>
            <person name="Zhukov A."/>
            <person name="Mikhailova N."/>
        </authorList>
    </citation>
    <scope>NUCLEOTIDE SEQUENCE [LARGE SCALE GENOMIC DNA]</scope>
    <source>
        <strain evidence="12 13">UW551</strain>
    </source>
</reference>
<gene>
    <name evidence="12" type="ORF">RRSL_00068</name>
</gene>
<comment type="subcellular location">
    <subcellularLocation>
        <location evidence="1">Cell membrane</location>
        <topology evidence="1">Multi-pass membrane protein</topology>
    </subcellularLocation>
</comment>
<keyword evidence="4 9" id="KW-0812">Transmembrane</keyword>
<evidence type="ECO:0000313" key="13">
    <source>
        <dbReference type="Proteomes" id="UP000005933"/>
    </source>
</evidence>
<dbReference type="Pfam" id="PF00664">
    <property type="entry name" value="ABC_membrane"/>
    <property type="match status" value="1"/>
</dbReference>
<dbReference type="InterPro" id="IPR027417">
    <property type="entry name" value="P-loop_NTPase"/>
</dbReference>
<dbReference type="InterPro" id="IPR011527">
    <property type="entry name" value="ABC1_TM_dom"/>
</dbReference>
<feature type="domain" description="ABC transporter" evidence="10">
    <location>
        <begin position="341"/>
        <end position="566"/>
    </location>
</feature>
<dbReference type="InterPro" id="IPR036640">
    <property type="entry name" value="ABC1_TM_sf"/>
</dbReference>
<dbReference type="GO" id="GO:0005886">
    <property type="term" value="C:plasma membrane"/>
    <property type="evidence" value="ECO:0007669"/>
    <property type="project" value="UniProtKB-SubCell"/>
</dbReference>
<evidence type="ECO:0000256" key="6">
    <source>
        <dbReference type="ARBA" id="ARBA00022840"/>
    </source>
</evidence>
<name>A0AB33V777_RALSU</name>
<evidence type="ECO:0000256" key="1">
    <source>
        <dbReference type="ARBA" id="ARBA00004651"/>
    </source>
</evidence>
<dbReference type="GO" id="GO:0016887">
    <property type="term" value="F:ATP hydrolysis activity"/>
    <property type="evidence" value="ECO:0007669"/>
    <property type="project" value="InterPro"/>
</dbReference>
<keyword evidence="2" id="KW-1003">Cell membrane</keyword>
<keyword evidence="8 9" id="KW-0472">Membrane</keyword>
<keyword evidence="7 9" id="KW-1133">Transmembrane helix</keyword>
<keyword evidence="6" id="KW-0067">ATP-binding</keyword>
<dbReference type="EMBL" id="AAKL01000104">
    <property type="protein sequence ID" value="EAP70605.1"/>
    <property type="molecule type" value="Genomic_DNA"/>
</dbReference>
<dbReference type="PANTHER" id="PTHR24221">
    <property type="entry name" value="ATP-BINDING CASSETTE SUB-FAMILY B"/>
    <property type="match status" value="1"/>
</dbReference>
<sequence length="567" mass="61413">MLSPYRHWTNGIDMRITKLLLGRSGWPTMLMVVASQAAAGLGGAGLLAVLTHAAGEAGRTSTWRYLLWAVAALTLFVLAQGIAARLTTACVEDTIHATRMRIMDKLASATLQTFERIGESHLLTRLEKDLKVVSATSVAMLSASQAGMLFCCSIVYLAYLSPMAFGICAIVVVLSLLLHAVRMRVIHARMEAATRAETGLLSLIGHMVGGSRELKLHARRQHELSAELAAASEHGAGLNRAAYVTVSDHLILIQIILYGLIGSVVFILPLLDMTQPLLLVQIVAVILFLAGALNHFAGILPMYTQADAAARHLETLEHELTDEPAAGGLAQSLPAPVMSVIELEAVHYAYTPVNGQGFKVGPVNLSIRPGEIVFITGSNGSGKSTFLKLLTGLQAPDAGLIRWNGDPVDPGSLARYRGLFSAIFSDYHLFPTLWGLDAPDPGTIEAHLRCLALQALTSLDGRSFSPLKLSTGQRKRLAHLVALLEDRPIYVFDEWAADQDPSFRRWFYHTELPRLKALGKTVVAVTHDEPYFDCADRWVHFEEGRCVERALASARPTASTPVKAAAT</sequence>
<organism evidence="12 13">
    <name type="scientific">Ralstonia solanacearum (strain UW551)</name>
    <dbReference type="NCBI Taxonomy" id="342110"/>
    <lineage>
        <taxon>Bacteria</taxon>
        <taxon>Pseudomonadati</taxon>
        <taxon>Pseudomonadota</taxon>
        <taxon>Betaproteobacteria</taxon>
        <taxon>Burkholderiales</taxon>
        <taxon>Burkholderiaceae</taxon>
        <taxon>Ralstonia</taxon>
        <taxon>Ralstonia solanacearum species complex</taxon>
    </lineage>
</organism>
<protein>
    <submittedName>
        <fullName evidence="12">Uncharacterized protein</fullName>
    </submittedName>
</protein>
<evidence type="ECO:0000313" key="12">
    <source>
        <dbReference type="EMBL" id="EAP70605.1"/>
    </source>
</evidence>
<dbReference type="InterPro" id="IPR003593">
    <property type="entry name" value="AAA+_ATPase"/>
</dbReference>
<dbReference type="Proteomes" id="UP000005933">
    <property type="component" value="Unassembled WGS sequence"/>
</dbReference>
<feature type="transmembrane region" description="Helical" evidence="9">
    <location>
        <begin position="65"/>
        <end position="91"/>
    </location>
</feature>
<accession>A0AB33V777</accession>
<dbReference type="SUPFAM" id="SSF52540">
    <property type="entry name" value="P-loop containing nucleoside triphosphate hydrolases"/>
    <property type="match status" value="1"/>
</dbReference>
<dbReference type="Gene3D" id="3.40.50.300">
    <property type="entry name" value="P-loop containing nucleotide triphosphate hydrolases"/>
    <property type="match status" value="1"/>
</dbReference>
<dbReference type="GO" id="GO:0034040">
    <property type="term" value="F:ATPase-coupled lipid transmembrane transporter activity"/>
    <property type="evidence" value="ECO:0007669"/>
    <property type="project" value="TreeGrafter"/>
</dbReference>
<dbReference type="PANTHER" id="PTHR24221:SF654">
    <property type="entry name" value="ATP-BINDING CASSETTE SUB-FAMILY B MEMBER 6"/>
    <property type="match status" value="1"/>
</dbReference>
<evidence type="ECO:0000256" key="8">
    <source>
        <dbReference type="ARBA" id="ARBA00023136"/>
    </source>
</evidence>
<evidence type="ECO:0000256" key="7">
    <source>
        <dbReference type="ARBA" id="ARBA00022989"/>
    </source>
</evidence>
<dbReference type="PROSITE" id="PS50893">
    <property type="entry name" value="ABC_TRANSPORTER_2"/>
    <property type="match status" value="1"/>
</dbReference>
<dbReference type="SUPFAM" id="SSF90123">
    <property type="entry name" value="ABC transporter transmembrane region"/>
    <property type="match status" value="1"/>
</dbReference>
<evidence type="ECO:0000256" key="5">
    <source>
        <dbReference type="ARBA" id="ARBA00022741"/>
    </source>
</evidence>
<dbReference type="AlphaFoldDB" id="A0AB33V777"/>
<dbReference type="GO" id="GO:1904680">
    <property type="term" value="F:peptide transmembrane transporter activity"/>
    <property type="evidence" value="ECO:0007669"/>
    <property type="project" value="InterPro"/>
</dbReference>
<evidence type="ECO:0000256" key="2">
    <source>
        <dbReference type="ARBA" id="ARBA00022475"/>
    </source>
</evidence>
<dbReference type="InterPro" id="IPR005898">
    <property type="entry name" value="Cyc_pep_transpt_SyrD/YojI"/>
</dbReference>
<feature type="domain" description="ABC transmembrane type-1" evidence="11">
    <location>
        <begin position="29"/>
        <end position="305"/>
    </location>
</feature>